<gene>
    <name evidence="2" type="ORF">UX80_C0004G0032</name>
</gene>
<dbReference type="EMBL" id="LCNO01000004">
    <property type="protein sequence ID" value="KKU58281.1"/>
    <property type="molecule type" value="Genomic_DNA"/>
</dbReference>
<sequence length="249" mass="28874">MTKNSYNKFSKVWKDKVNVGIPAHIYLEKPAMTSLLPNLEKKEIICIGCGSGEECKSLKMLGAKRIVGIDASSQLINLAKNAYPDYEFYSMNMESMKFPSASFDFAYSSLTLHYVNSWSKTLKQTYRILKPGGTFLFSIHHPLKTAMSFKRDKEKATRILGYVKYRLLEKGKVYGDYLNEREIEDKIFNRLKITYFHRPMSLLLKDIFSSNFKIVDMIEPKPVSLGKKEKGFWKIHQKIPLVLIFKLQK</sequence>
<proteinExistence type="predicted"/>
<evidence type="ECO:0000259" key="1">
    <source>
        <dbReference type="Pfam" id="PF08241"/>
    </source>
</evidence>
<evidence type="ECO:0000313" key="2">
    <source>
        <dbReference type="EMBL" id="KKU58281.1"/>
    </source>
</evidence>
<organism evidence="2 3">
    <name type="scientific">Candidatus Amesbacteria bacterium GW2011_GWA2_47_11b</name>
    <dbReference type="NCBI Taxonomy" id="1618358"/>
    <lineage>
        <taxon>Bacteria</taxon>
        <taxon>Candidatus Amesiibacteriota</taxon>
    </lineage>
</organism>
<keyword evidence="2" id="KW-0808">Transferase</keyword>
<reference evidence="2 3" key="1">
    <citation type="journal article" date="2015" name="Nature">
        <title>rRNA introns, odd ribosomes, and small enigmatic genomes across a large radiation of phyla.</title>
        <authorList>
            <person name="Brown C.T."/>
            <person name="Hug L.A."/>
            <person name="Thomas B.C."/>
            <person name="Sharon I."/>
            <person name="Castelle C.J."/>
            <person name="Singh A."/>
            <person name="Wilkins M.J."/>
            <person name="Williams K.H."/>
            <person name="Banfield J.F."/>
        </authorList>
    </citation>
    <scope>NUCLEOTIDE SEQUENCE [LARGE SCALE GENOMIC DNA]</scope>
</reference>
<name>A0A0G1RMB0_9BACT</name>
<dbReference type="InterPro" id="IPR013216">
    <property type="entry name" value="Methyltransf_11"/>
</dbReference>
<accession>A0A0G1RMB0</accession>
<keyword evidence="2" id="KW-0489">Methyltransferase</keyword>
<dbReference type="AlphaFoldDB" id="A0A0G1RMB0"/>
<dbReference type="CDD" id="cd02440">
    <property type="entry name" value="AdoMet_MTases"/>
    <property type="match status" value="1"/>
</dbReference>
<dbReference type="PANTHER" id="PTHR43861">
    <property type="entry name" value="TRANS-ACONITATE 2-METHYLTRANSFERASE-RELATED"/>
    <property type="match status" value="1"/>
</dbReference>
<dbReference type="PANTHER" id="PTHR43861:SF1">
    <property type="entry name" value="TRANS-ACONITATE 2-METHYLTRANSFERASE"/>
    <property type="match status" value="1"/>
</dbReference>
<dbReference type="SUPFAM" id="SSF53335">
    <property type="entry name" value="S-adenosyl-L-methionine-dependent methyltransferases"/>
    <property type="match status" value="1"/>
</dbReference>
<dbReference type="GO" id="GO:0032259">
    <property type="term" value="P:methylation"/>
    <property type="evidence" value="ECO:0007669"/>
    <property type="project" value="UniProtKB-KW"/>
</dbReference>
<dbReference type="STRING" id="1618358.UX80_C0004G0032"/>
<dbReference type="Pfam" id="PF08241">
    <property type="entry name" value="Methyltransf_11"/>
    <property type="match status" value="1"/>
</dbReference>
<dbReference type="Proteomes" id="UP000034307">
    <property type="component" value="Unassembled WGS sequence"/>
</dbReference>
<comment type="caution">
    <text evidence="2">The sequence shown here is derived from an EMBL/GenBank/DDBJ whole genome shotgun (WGS) entry which is preliminary data.</text>
</comment>
<protein>
    <submittedName>
        <fullName evidence="2">Ubiquinone/menaquinone biosynthesis methyltransferase</fullName>
    </submittedName>
</protein>
<feature type="domain" description="Methyltransferase type 11" evidence="1">
    <location>
        <begin position="46"/>
        <end position="137"/>
    </location>
</feature>
<dbReference type="InterPro" id="IPR029063">
    <property type="entry name" value="SAM-dependent_MTases_sf"/>
</dbReference>
<evidence type="ECO:0000313" key="3">
    <source>
        <dbReference type="Proteomes" id="UP000034307"/>
    </source>
</evidence>
<dbReference type="GO" id="GO:0008757">
    <property type="term" value="F:S-adenosylmethionine-dependent methyltransferase activity"/>
    <property type="evidence" value="ECO:0007669"/>
    <property type="project" value="InterPro"/>
</dbReference>
<keyword evidence="2" id="KW-0830">Ubiquinone</keyword>
<dbReference type="Gene3D" id="3.40.50.150">
    <property type="entry name" value="Vaccinia Virus protein VP39"/>
    <property type="match status" value="1"/>
</dbReference>